<evidence type="ECO:0000256" key="3">
    <source>
        <dbReference type="ARBA" id="ARBA00022692"/>
    </source>
</evidence>
<keyword evidence="12" id="KW-1185">Reference proteome</keyword>
<keyword evidence="4" id="KW-0547">Nucleotide-binding</keyword>
<evidence type="ECO:0000256" key="5">
    <source>
        <dbReference type="ARBA" id="ARBA00022989"/>
    </source>
</evidence>
<organism evidence="11 12">
    <name type="scientific">Actinacidiphila paucisporea</name>
    <dbReference type="NCBI Taxonomy" id="310782"/>
    <lineage>
        <taxon>Bacteria</taxon>
        <taxon>Bacillati</taxon>
        <taxon>Actinomycetota</taxon>
        <taxon>Actinomycetes</taxon>
        <taxon>Kitasatosporales</taxon>
        <taxon>Streptomycetaceae</taxon>
        <taxon>Actinacidiphila</taxon>
    </lineage>
</organism>
<proteinExistence type="predicted"/>
<dbReference type="EMBL" id="FRBI01000003">
    <property type="protein sequence ID" value="SHL22843.1"/>
    <property type="molecule type" value="Genomic_DNA"/>
</dbReference>
<evidence type="ECO:0000313" key="11">
    <source>
        <dbReference type="EMBL" id="SHL22843.1"/>
    </source>
</evidence>
<evidence type="ECO:0000256" key="4">
    <source>
        <dbReference type="ARBA" id="ARBA00022741"/>
    </source>
</evidence>
<sequence>MSPRPEADAVGRPNRLRARRSPSPPGTTALLRELIAHNHLEIGRADGKAAILIATDGSLLSLLIVRRPATSPWAQLFWWSAVFSTAAALGALLLVLIPRRDTPLHQGIRLLTYFEDVVRAQHQARLPAAIEDTSRAPESRLLRALEETSRIAHVKNRYVRRSILLLLPSLLATLVSLAPKG</sequence>
<evidence type="ECO:0000259" key="10">
    <source>
        <dbReference type="Pfam" id="PF18967"/>
    </source>
</evidence>
<evidence type="ECO:0000256" key="8">
    <source>
        <dbReference type="SAM" id="MobiDB-lite"/>
    </source>
</evidence>
<feature type="transmembrane region" description="Helical" evidence="9">
    <location>
        <begin position="158"/>
        <end position="178"/>
    </location>
</feature>
<dbReference type="Pfam" id="PF18967">
    <property type="entry name" value="PycTM"/>
    <property type="match status" value="1"/>
</dbReference>
<dbReference type="GO" id="GO:0005886">
    <property type="term" value="C:plasma membrane"/>
    <property type="evidence" value="ECO:0007669"/>
    <property type="project" value="UniProtKB-SubCell"/>
</dbReference>
<dbReference type="Proteomes" id="UP000184111">
    <property type="component" value="Unassembled WGS sequence"/>
</dbReference>
<name>A0A1M6YXL2_9ACTN</name>
<dbReference type="AlphaFoldDB" id="A0A1M6YXL2"/>
<dbReference type="GO" id="GO:0051607">
    <property type="term" value="P:defense response to virus"/>
    <property type="evidence" value="ECO:0007669"/>
    <property type="project" value="UniProtKB-KW"/>
</dbReference>
<evidence type="ECO:0000256" key="9">
    <source>
        <dbReference type="SAM" id="Phobius"/>
    </source>
</evidence>
<evidence type="ECO:0000256" key="7">
    <source>
        <dbReference type="ARBA" id="ARBA00023136"/>
    </source>
</evidence>
<evidence type="ECO:0000313" key="12">
    <source>
        <dbReference type="Proteomes" id="UP000184111"/>
    </source>
</evidence>
<evidence type="ECO:0000256" key="1">
    <source>
        <dbReference type="ARBA" id="ARBA00004236"/>
    </source>
</evidence>
<keyword evidence="5 9" id="KW-1133">Transmembrane helix</keyword>
<feature type="domain" description="Pycsar effector protein" evidence="10">
    <location>
        <begin position="31"/>
        <end position="177"/>
    </location>
</feature>
<dbReference type="InterPro" id="IPR043760">
    <property type="entry name" value="PycTM_dom"/>
</dbReference>
<protein>
    <recommendedName>
        <fullName evidence="10">Pycsar effector protein domain-containing protein</fullName>
    </recommendedName>
</protein>
<keyword evidence="3 9" id="KW-0812">Transmembrane</keyword>
<evidence type="ECO:0000256" key="2">
    <source>
        <dbReference type="ARBA" id="ARBA00022475"/>
    </source>
</evidence>
<keyword evidence="2" id="KW-1003">Cell membrane</keyword>
<evidence type="ECO:0000256" key="6">
    <source>
        <dbReference type="ARBA" id="ARBA00023118"/>
    </source>
</evidence>
<accession>A0A1M6YXL2</accession>
<dbReference type="RefSeq" id="WP_235001939.1">
    <property type="nucleotide sequence ID" value="NZ_FRBI01000003.1"/>
</dbReference>
<feature type="transmembrane region" description="Helical" evidence="9">
    <location>
        <begin position="77"/>
        <end position="97"/>
    </location>
</feature>
<feature type="region of interest" description="Disordered" evidence="8">
    <location>
        <begin position="1"/>
        <end position="26"/>
    </location>
</feature>
<dbReference type="STRING" id="310782.SAMN05216499_103157"/>
<reference evidence="11 12" key="1">
    <citation type="submission" date="2016-11" db="EMBL/GenBank/DDBJ databases">
        <authorList>
            <person name="Jaros S."/>
            <person name="Januszkiewicz K."/>
            <person name="Wedrychowicz H."/>
        </authorList>
    </citation>
    <scope>NUCLEOTIDE SEQUENCE [LARGE SCALE GENOMIC DNA]</scope>
    <source>
        <strain evidence="11 12">CGMCC 4.2025</strain>
    </source>
</reference>
<dbReference type="GO" id="GO:0000166">
    <property type="term" value="F:nucleotide binding"/>
    <property type="evidence" value="ECO:0007669"/>
    <property type="project" value="UniProtKB-KW"/>
</dbReference>
<keyword evidence="6" id="KW-0051">Antiviral defense</keyword>
<gene>
    <name evidence="11" type="ORF">SAMN05216499_103157</name>
</gene>
<keyword evidence="7 9" id="KW-0472">Membrane</keyword>
<comment type="subcellular location">
    <subcellularLocation>
        <location evidence="1">Cell membrane</location>
    </subcellularLocation>
</comment>